<dbReference type="PANTHER" id="PTHR22777:SF27">
    <property type="entry name" value="MAGNESIUM AND COBALT EFFLUX PROTEIN CORC"/>
    <property type="match status" value="1"/>
</dbReference>
<evidence type="ECO:0000256" key="4">
    <source>
        <dbReference type="ARBA" id="ARBA00022842"/>
    </source>
</evidence>
<dbReference type="Pfam" id="PF21917">
    <property type="entry name" value="NMB0537_N"/>
    <property type="match status" value="1"/>
</dbReference>
<dbReference type="InterPro" id="IPR054115">
    <property type="entry name" value="CorC_N"/>
</dbReference>
<gene>
    <name evidence="12" type="primary">corC</name>
    <name evidence="12" type="ORF">GCM10011520_37740</name>
</gene>
<evidence type="ECO:0000259" key="11">
    <source>
        <dbReference type="PROSITE" id="PS51371"/>
    </source>
</evidence>
<evidence type="ECO:0000256" key="3">
    <source>
        <dbReference type="ARBA" id="ARBA00022737"/>
    </source>
</evidence>
<evidence type="ECO:0000313" key="13">
    <source>
        <dbReference type="Proteomes" id="UP000606498"/>
    </source>
</evidence>
<evidence type="ECO:0000256" key="1">
    <source>
        <dbReference type="ARBA" id="ARBA00006337"/>
    </source>
</evidence>
<name>A0ABQ1TER1_9GAMM</name>
<keyword evidence="13" id="KW-1185">Reference proteome</keyword>
<evidence type="ECO:0000256" key="5">
    <source>
        <dbReference type="ARBA" id="ARBA00023122"/>
    </source>
</evidence>
<evidence type="ECO:0000256" key="9">
    <source>
        <dbReference type="PROSITE-ProRule" id="PRU00703"/>
    </source>
</evidence>
<dbReference type="Gene3D" id="3.30.465.10">
    <property type="match status" value="1"/>
</dbReference>
<dbReference type="Gene3D" id="3.10.580.10">
    <property type="entry name" value="CBS-domain"/>
    <property type="match status" value="1"/>
</dbReference>
<keyword evidence="4" id="KW-0460">Magnesium</keyword>
<keyword evidence="5 9" id="KW-0129">CBS domain</keyword>
<comment type="caution">
    <text evidence="12">The sequence shown here is derived from an EMBL/GenBank/DDBJ whole genome shotgun (WGS) entry which is preliminary data.</text>
</comment>
<evidence type="ECO:0000256" key="10">
    <source>
        <dbReference type="SAM" id="MobiDB-lite"/>
    </source>
</evidence>
<comment type="similarity">
    <text evidence="1">Belongs to the UPF0053 family.</text>
</comment>
<dbReference type="InterPro" id="IPR016169">
    <property type="entry name" value="FAD-bd_PCMH_sub2"/>
</dbReference>
<sequence length="304" mass="34689">MPGFPPVMKNTMSDDIPPSTSAHKKSWFDRVSQLFQGEPQNREDLVEVIHDAEQRELITEDTREMIKGVLEVSDLRVRDIMIPRAQIVAIQFNDSVEELLNTVINSAHSRFPVVNEDKDHIEGILLAKDLLKYGFNNSEEPFSLEKVIRPAVVVPESKRVDVLLKEFRSQRYHMAIVVDEYGGVSGLVTIEDILEEIVGDIEDEFDHDNSDESEIRKAGNRVYMVKALTEIEDFNETFNTHFSDEEFDTVGGLVSHAFGHLPERNEKIVIDGIEFKVISADTRRLLQLRVKLPDPNDTEDSNDQ</sequence>
<dbReference type="PROSITE" id="PS51371">
    <property type="entry name" value="CBS"/>
    <property type="match status" value="2"/>
</dbReference>
<keyword evidence="6" id="KW-0170">Cobalt</keyword>
<organism evidence="12 13">
    <name type="scientific">Shewanella carassii</name>
    <dbReference type="NCBI Taxonomy" id="1987584"/>
    <lineage>
        <taxon>Bacteria</taxon>
        <taxon>Pseudomonadati</taxon>
        <taxon>Pseudomonadota</taxon>
        <taxon>Gammaproteobacteria</taxon>
        <taxon>Alteromonadales</taxon>
        <taxon>Shewanellaceae</taxon>
        <taxon>Shewanella</taxon>
    </lineage>
</organism>
<dbReference type="InterPro" id="IPR000644">
    <property type="entry name" value="CBS_dom"/>
</dbReference>
<dbReference type="InterPro" id="IPR046342">
    <property type="entry name" value="CBS_dom_sf"/>
</dbReference>
<dbReference type="InterPro" id="IPR005170">
    <property type="entry name" value="Transptr-assoc_dom"/>
</dbReference>
<dbReference type="SUPFAM" id="SSF54631">
    <property type="entry name" value="CBS-domain pair"/>
    <property type="match status" value="1"/>
</dbReference>
<protein>
    <recommendedName>
        <fullName evidence="8">Magnesium and cobalt efflux protein CorC</fullName>
    </recommendedName>
</protein>
<dbReference type="InterPro" id="IPR044751">
    <property type="entry name" value="Ion_transp-like_CBS"/>
</dbReference>
<dbReference type="Pfam" id="PF00571">
    <property type="entry name" value="CBS"/>
    <property type="match status" value="2"/>
</dbReference>
<feature type="compositionally biased region" description="Polar residues" evidence="10">
    <location>
        <begin position="10"/>
        <end position="21"/>
    </location>
</feature>
<dbReference type="CDD" id="cd04590">
    <property type="entry name" value="CBS_pair_CorC_HlyC_assoc"/>
    <property type="match status" value="1"/>
</dbReference>
<keyword evidence="3" id="KW-0677">Repeat</keyword>
<dbReference type="SUPFAM" id="SSF56176">
    <property type="entry name" value="FAD-binding/transporter-associated domain-like"/>
    <property type="match status" value="1"/>
</dbReference>
<comment type="function">
    <text evidence="7">Plays a role in the transport of magnesium and cobalt ions.</text>
</comment>
<evidence type="ECO:0000256" key="8">
    <source>
        <dbReference type="ARBA" id="ARBA00040729"/>
    </source>
</evidence>
<dbReference type="SMART" id="SM01091">
    <property type="entry name" value="CorC_HlyC"/>
    <property type="match status" value="1"/>
</dbReference>
<feature type="domain" description="CBS" evidence="11">
    <location>
        <begin position="147"/>
        <end position="204"/>
    </location>
</feature>
<feature type="region of interest" description="Disordered" evidence="10">
    <location>
        <begin position="1"/>
        <end position="23"/>
    </location>
</feature>
<feature type="domain" description="CBS" evidence="11">
    <location>
        <begin position="81"/>
        <end position="140"/>
    </location>
</feature>
<reference evidence="13" key="1">
    <citation type="journal article" date="2019" name="Int. J. Syst. Evol. Microbiol.">
        <title>The Global Catalogue of Microorganisms (GCM) 10K type strain sequencing project: providing services to taxonomists for standard genome sequencing and annotation.</title>
        <authorList>
            <consortium name="The Broad Institute Genomics Platform"/>
            <consortium name="The Broad Institute Genome Sequencing Center for Infectious Disease"/>
            <person name="Wu L."/>
            <person name="Ma J."/>
        </authorList>
    </citation>
    <scope>NUCLEOTIDE SEQUENCE [LARGE SCALE GENOMIC DNA]</scope>
    <source>
        <strain evidence="13">CGMCC 1.16033</strain>
    </source>
</reference>
<evidence type="ECO:0000256" key="2">
    <source>
        <dbReference type="ARBA" id="ARBA00022448"/>
    </source>
</evidence>
<dbReference type="EMBL" id="BMKO01000016">
    <property type="protein sequence ID" value="GGE93847.1"/>
    <property type="molecule type" value="Genomic_DNA"/>
</dbReference>
<dbReference type="Pfam" id="PF03471">
    <property type="entry name" value="CorC_HlyC"/>
    <property type="match status" value="1"/>
</dbReference>
<evidence type="ECO:0000313" key="12">
    <source>
        <dbReference type="EMBL" id="GGE93847.1"/>
    </source>
</evidence>
<evidence type="ECO:0000256" key="7">
    <source>
        <dbReference type="ARBA" id="ARBA00037273"/>
    </source>
</evidence>
<dbReference type="NCBIfam" id="NF011675">
    <property type="entry name" value="PRK15094.1"/>
    <property type="match status" value="1"/>
</dbReference>
<accession>A0ABQ1TER1</accession>
<dbReference type="SMART" id="SM00116">
    <property type="entry name" value="CBS"/>
    <property type="match status" value="2"/>
</dbReference>
<proteinExistence type="inferred from homology"/>
<dbReference type="PANTHER" id="PTHR22777">
    <property type="entry name" value="HEMOLYSIN-RELATED"/>
    <property type="match status" value="1"/>
</dbReference>
<evidence type="ECO:0000256" key="6">
    <source>
        <dbReference type="ARBA" id="ARBA00023285"/>
    </source>
</evidence>
<dbReference type="InterPro" id="IPR036318">
    <property type="entry name" value="FAD-bd_PCMH-like_sf"/>
</dbReference>
<keyword evidence="2" id="KW-0813">Transport</keyword>
<dbReference type="Proteomes" id="UP000606498">
    <property type="component" value="Unassembled WGS sequence"/>
</dbReference>